<dbReference type="Proteomes" id="UP001209878">
    <property type="component" value="Unassembled WGS sequence"/>
</dbReference>
<reference evidence="2" key="1">
    <citation type="journal article" date="2023" name="Mol. Biol. Evol.">
        <title>Third-Generation Sequencing Reveals the Adaptive Role of the Epigenome in Three Deep-Sea Polychaetes.</title>
        <authorList>
            <person name="Perez M."/>
            <person name="Aroh O."/>
            <person name="Sun Y."/>
            <person name="Lan Y."/>
            <person name="Juniper S.K."/>
            <person name="Young C.R."/>
            <person name="Angers B."/>
            <person name="Qian P.Y."/>
        </authorList>
    </citation>
    <scope>NUCLEOTIDE SEQUENCE</scope>
    <source>
        <strain evidence="2">R07B-5</strain>
    </source>
</reference>
<evidence type="ECO:0000313" key="3">
    <source>
        <dbReference type="Proteomes" id="UP001209878"/>
    </source>
</evidence>
<evidence type="ECO:0000256" key="1">
    <source>
        <dbReference type="SAM" id="MobiDB-lite"/>
    </source>
</evidence>
<feature type="region of interest" description="Disordered" evidence="1">
    <location>
        <begin position="1"/>
        <end position="29"/>
    </location>
</feature>
<proteinExistence type="predicted"/>
<accession>A0AAD9P7J8</accession>
<organism evidence="2 3">
    <name type="scientific">Ridgeia piscesae</name>
    <name type="common">Tubeworm</name>
    <dbReference type="NCBI Taxonomy" id="27915"/>
    <lineage>
        <taxon>Eukaryota</taxon>
        <taxon>Metazoa</taxon>
        <taxon>Spiralia</taxon>
        <taxon>Lophotrochozoa</taxon>
        <taxon>Annelida</taxon>
        <taxon>Polychaeta</taxon>
        <taxon>Sedentaria</taxon>
        <taxon>Canalipalpata</taxon>
        <taxon>Sabellida</taxon>
        <taxon>Siboglinidae</taxon>
        <taxon>Ridgeia</taxon>
    </lineage>
</organism>
<gene>
    <name evidence="2" type="ORF">NP493_101g09032</name>
</gene>
<dbReference type="AlphaFoldDB" id="A0AAD9P7J8"/>
<sequence length="29" mass="3393">MLVNAMPQTLKEFDPTPAVKKWHNRTQNP</sequence>
<dbReference type="EMBL" id="JAODUO010000101">
    <property type="protein sequence ID" value="KAK2189634.1"/>
    <property type="molecule type" value="Genomic_DNA"/>
</dbReference>
<protein>
    <submittedName>
        <fullName evidence="2">Uncharacterized protein</fullName>
    </submittedName>
</protein>
<evidence type="ECO:0000313" key="2">
    <source>
        <dbReference type="EMBL" id="KAK2189634.1"/>
    </source>
</evidence>
<keyword evidence="3" id="KW-1185">Reference proteome</keyword>
<feature type="compositionally biased region" description="Basic residues" evidence="1">
    <location>
        <begin position="20"/>
        <end position="29"/>
    </location>
</feature>
<name>A0AAD9P7J8_RIDPI</name>
<comment type="caution">
    <text evidence="2">The sequence shown here is derived from an EMBL/GenBank/DDBJ whole genome shotgun (WGS) entry which is preliminary data.</text>
</comment>